<evidence type="ECO:0000313" key="1">
    <source>
        <dbReference type="EMBL" id="KAJ0089559.1"/>
    </source>
</evidence>
<reference evidence="2" key="1">
    <citation type="journal article" date="2023" name="G3 (Bethesda)">
        <title>Genome assembly and association tests identify interacting loci associated with vigor, precocity, and sex in interspecific pistachio rootstocks.</title>
        <authorList>
            <person name="Palmer W."/>
            <person name="Jacygrad E."/>
            <person name="Sagayaradj S."/>
            <person name="Cavanaugh K."/>
            <person name="Han R."/>
            <person name="Bertier L."/>
            <person name="Beede B."/>
            <person name="Kafkas S."/>
            <person name="Golino D."/>
            <person name="Preece J."/>
            <person name="Michelmore R."/>
        </authorList>
    </citation>
    <scope>NUCLEOTIDE SEQUENCE [LARGE SCALE GENOMIC DNA]</scope>
</reference>
<dbReference type="EMBL" id="CM047904">
    <property type="protein sequence ID" value="KAJ0089559.1"/>
    <property type="molecule type" value="Genomic_DNA"/>
</dbReference>
<accession>A0ACC1AS71</accession>
<comment type="caution">
    <text evidence="1">The sequence shown here is derived from an EMBL/GenBank/DDBJ whole genome shotgun (WGS) entry which is preliminary data.</text>
</comment>
<gene>
    <name evidence="1" type="ORF">Patl1_13970</name>
</gene>
<keyword evidence="2" id="KW-1185">Reference proteome</keyword>
<evidence type="ECO:0000313" key="2">
    <source>
        <dbReference type="Proteomes" id="UP001164250"/>
    </source>
</evidence>
<sequence length="57" mass="6605">MMSIQFFLLSSIQLISYNIFSYTVHVAKDNIEGASRPIVKIEILEFGITRKNQEWAL</sequence>
<proteinExistence type="predicted"/>
<organism evidence="1 2">
    <name type="scientific">Pistacia atlantica</name>
    <dbReference type="NCBI Taxonomy" id="434234"/>
    <lineage>
        <taxon>Eukaryota</taxon>
        <taxon>Viridiplantae</taxon>
        <taxon>Streptophyta</taxon>
        <taxon>Embryophyta</taxon>
        <taxon>Tracheophyta</taxon>
        <taxon>Spermatophyta</taxon>
        <taxon>Magnoliopsida</taxon>
        <taxon>eudicotyledons</taxon>
        <taxon>Gunneridae</taxon>
        <taxon>Pentapetalae</taxon>
        <taxon>rosids</taxon>
        <taxon>malvids</taxon>
        <taxon>Sapindales</taxon>
        <taxon>Anacardiaceae</taxon>
        <taxon>Pistacia</taxon>
    </lineage>
</organism>
<dbReference type="Proteomes" id="UP001164250">
    <property type="component" value="Chromosome 8"/>
</dbReference>
<protein>
    <submittedName>
        <fullName evidence="1">Uncharacterized protein</fullName>
    </submittedName>
</protein>
<name>A0ACC1AS71_9ROSI</name>